<dbReference type="RefSeq" id="WP_394823665.1">
    <property type="nucleotide sequence ID" value="NZ_CP089984.1"/>
</dbReference>
<proteinExistence type="predicted"/>
<name>A0ABZ2LSZ9_9BACT</name>
<gene>
    <name evidence="1" type="ORF">LZC94_40240</name>
</gene>
<dbReference type="EMBL" id="CP089984">
    <property type="protein sequence ID" value="WXB14047.1"/>
    <property type="molecule type" value="Genomic_DNA"/>
</dbReference>
<dbReference type="Proteomes" id="UP001370348">
    <property type="component" value="Chromosome"/>
</dbReference>
<protein>
    <submittedName>
        <fullName evidence="1">Uncharacterized protein</fullName>
    </submittedName>
</protein>
<evidence type="ECO:0000313" key="1">
    <source>
        <dbReference type="EMBL" id="WXB14047.1"/>
    </source>
</evidence>
<reference evidence="1 2" key="1">
    <citation type="submission" date="2021-12" db="EMBL/GenBank/DDBJ databases">
        <title>Discovery of the Pendulisporaceae a myxobacterial family with distinct sporulation behavior and unique specialized metabolism.</title>
        <authorList>
            <person name="Garcia R."/>
            <person name="Popoff A."/>
            <person name="Bader C.D."/>
            <person name="Loehr J."/>
            <person name="Walesch S."/>
            <person name="Walt C."/>
            <person name="Boldt J."/>
            <person name="Bunk B."/>
            <person name="Haeckl F.J.F.P.J."/>
            <person name="Gunesch A.P."/>
            <person name="Birkelbach J."/>
            <person name="Nuebel U."/>
            <person name="Pietschmann T."/>
            <person name="Bach T."/>
            <person name="Mueller R."/>
        </authorList>
    </citation>
    <scope>NUCLEOTIDE SEQUENCE [LARGE SCALE GENOMIC DNA]</scope>
    <source>
        <strain evidence="1 2">MSr11954</strain>
    </source>
</reference>
<accession>A0ABZ2LSZ9</accession>
<sequence>MKTAGERRTSPPNESWLEVHVLDGESTLAVLFSSVIDAASVSEKSAAITGCRVLIKLEDPDVGALISQGRGLRILVGNALVAEPVWLFRGTIDYVERRRESPDAPMYLEVHARAYGSRLLDEGFRGEIAGSLMAAINQLTKVEPVIHVSMPQEFGDVRAWVDAGSIFGAVQLLAVTVGAVITSEGRERFVLSTREAAFESSEAQPVAFIDASTARKIAVREGTPVRGLSDEDE</sequence>
<evidence type="ECO:0000313" key="2">
    <source>
        <dbReference type="Proteomes" id="UP001370348"/>
    </source>
</evidence>
<organism evidence="1 2">
    <name type="scientific">Pendulispora albinea</name>
    <dbReference type="NCBI Taxonomy" id="2741071"/>
    <lineage>
        <taxon>Bacteria</taxon>
        <taxon>Pseudomonadati</taxon>
        <taxon>Myxococcota</taxon>
        <taxon>Myxococcia</taxon>
        <taxon>Myxococcales</taxon>
        <taxon>Sorangiineae</taxon>
        <taxon>Pendulisporaceae</taxon>
        <taxon>Pendulispora</taxon>
    </lineage>
</organism>
<keyword evidence="2" id="KW-1185">Reference proteome</keyword>